<organism evidence="2 3">
    <name type="scientific">Candidatus Clostridium radicumherbarum</name>
    <dbReference type="NCBI Taxonomy" id="3381662"/>
    <lineage>
        <taxon>Bacteria</taxon>
        <taxon>Bacillati</taxon>
        <taxon>Bacillota</taxon>
        <taxon>Clostridia</taxon>
        <taxon>Eubacteriales</taxon>
        <taxon>Clostridiaceae</taxon>
        <taxon>Clostridium</taxon>
    </lineage>
</organism>
<protein>
    <submittedName>
        <fullName evidence="2">(4Fe-4S)-binding protein</fullName>
    </submittedName>
</protein>
<evidence type="ECO:0000313" key="2">
    <source>
        <dbReference type="EMBL" id="MFL0267997.1"/>
    </source>
</evidence>
<dbReference type="SUPFAM" id="SSF54862">
    <property type="entry name" value="4Fe-4S ferredoxins"/>
    <property type="match status" value="1"/>
</dbReference>
<comment type="caution">
    <text evidence="2">The sequence shown here is derived from an EMBL/GenBank/DDBJ whole genome shotgun (WGS) entry which is preliminary data.</text>
</comment>
<evidence type="ECO:0000313" key="3">
    <source>
        <dbReference type="Proteomes" id="UP001623661"/>
    </source>
</evidence>
<accession>A0ABW8TQI7</accession>
<feature type="domain" description="Divergent 4Fe-4S mono-cluster" evidence="1">
    <location>
        <begin position="14"/>
        <end position="77"/>
    </location>
</feature>
<keyword evidence="3" id="KW-1185">Reference proteome</keyword>
<dbReference type="Gene3D" id="3.30.70.20">
    <property type="match status" value="1"/>
</dbReference>
<dbReference type="RefSeq" id="WP_406764582.1">
    <property type="nucleotide sequence ID" value="NZ_JBJHZY010000001.1"/>
</dbReference>
<evidence type="ECO:0000259" key="1">
    <source>
        <dbReference type="Pfam" id="PF06902"/>
    </source>
</evidence>
<gene>
    <name evidence="2" type="ORF">ACJDUH_07770</name>
</gene>
<dbReference type="InterPro" id="IPR010693">
    <property type="entry name" value="Divergent_4Fe-4S_mono-cluster"/>
</dbReference>
<sequence>MTEKELKENGYRLYRGEEVDVYFKLSKCIHAGNCVRTLPEVFNVKRTPWIIANNASKEAIKETVLRCPSGALQYIEKDNK</sequence>
<dbReference type="EMBL" id="JBJHZY010000001">
    <property type="protein sequence ID" value="MFL0267997.1"/>
    <property type="molecule type" value="Genomic_DNA"/>
</dbReference>
<proteinExistence type="predicted"/>
<dbReference type="Pfam" id="PF06902">
    <property type="entry name" value="Fer4_19"/>
    <property type="match status" value="1"/>
</dbReference>
<name>A0ABW8TQI7_9CLOT</name>
<reference evidence="2 3" key="1">
    <citation type="submission" date="2024-11" db="EMBL/GenBank/DDBJ databases">
        <authorList>
            <person name="Heng Y.C."/>
            <person name="Lim A.C.H."/>
            <person name="Lee J.K.Y."/>
            <person name="Kittelmann S."/>
        </authorList>
    </citation>
    <scope>NUCLEOTIDE SEQUENCE [LARGE SCALE GENOMIC DNA]</scope>
    <source>
        <strain evidence="2 3">WILCCON 0202</strain>
    </source>
</reference>
<dbReference type="Proteomes" id="UP001623661">
    <property type="component" value="Unassembled WGS sequence"/>
</dbReference>